<dbReference type="PANTHER" id="PTHR12688:SF0">
    <property type="entry name" value="DYNEIN LIGHT INTERMEDIATE CHAIN"/>
    <property type="match status" value="1"/>
</dbReference>
<keyword evidence="2" id="KW-0813">Transport</keyword>
<evidence type="ECO:0000256" key="8">
    <source>
        <dbReference type="ARBA" id="ARBA00023175"/>
    </source>
</evidence>
<dbReference type="GO" id="GO:0000226">
    <property type="term" value="P:microtubule cytoskeleton organization"/>
    <property type="evidence" value="ECO:0007669"/>
    <property type="project" value="TreeGrafter"/>
</dbReference>
<protein>
    <submittedName>
        <fullName evidence="11">Dynein light intermediate chain-domain-containing protein</fullName>
    </submittedName>
</protein>
<feature type="region of interest" description="Disordered" evidence="10">
    <location>
        <begin position="62"/>
        <end position="83"/>
    </location>
</feature>
<dbReference type="InterPro" id="IPR008467">
    <property type="entry name" value="Dynein1_light_intermed_chain"/>
</dbReference>
<keyword evidence="3" id="KW-0963">Cytoplasm</keyword>
<dbReference type="STRING" id="42251.A0A2T6ZTW5"/>
<feature type="region of interest" description="Disordered" evidence="10">
    <location>
        <begin position="1"/>
        <end position="30"/>
    </location>
</feature>
<keyword evidence="8" id="KW-0505">Motor protein</keyword>
<gene>
    <name evidence="11" type="ORF">B9Z19DRAFT_1193025</name>
</gene>
<dbReference type="OrthoDB" id="27603at2759"/>
<evidence type="ECO:0000256" key="9">
    <source>
        <dbReference type="ARBA" id="ARBA00023212"/>
    </source>
</evidence>
<dbReference type="GO" id="GO:0005868">
    <property type="term" value="C:cytoplasmic dynein complex"/>
    <property type="evidence" value="ECO:0007669"/>
    <property type="project" value="InterPro"/>
</dbReference>
<evidence type="ECO:0000256" key="2">
    <source>
        <dbReference type="ARBA" id="ARBA00022448"/>
    </source>
</evidence>
<proteinExistence type="predicted"/>
<evidence type="ECO:0000256" key="1">
    <source>
        <dbReference type="ARBA" id="ARBA00004245"/>
    </source>
</evidence>
<dbReference type="PANTHER" id="PTHR12688">
    <property type="entry name" value="DYNEIN LIGHT INTERMEDIATE CHAIN"/>
    <property type="match status" value="1"/>
</dbReference>
<dbReference type="GO" id="GO:0035974">
    <property type="term" value="C:meiotic spindle pole body"/>
    <property type="evidence" value="ECO:0007669"/>
    <property type="project" value="TreeGrafter"/>
</dbReference>
<feature type="compositionally biased region" description="Basic and acidic residues" evidence="10">
    <location>
        <begin position="1"/>
        <end position="11"/>
    </location>
</feature>
<reference evidence="11 12" key="1">
    <citation type="submission" date="2017-04" db="EMBL/GenBank/DDBJ databases">
        <title>Draft genome sequence of Tuber borchii Vittad., a whitish edible truffle.</title>
        <authorList>
            <consortium name="DOE Joint Genome Institute"/>
            <person name="Murat C."/>
            <person name="Kuo A."/>
            <person name="Barry K.W."/>
            <person name="Clum A."/>
            <person name="Dockter R.B."/>
            <person name="Fauchery L."/>
            <person name="Iotti M."/>
            <person name="Kohler A."/>
            <person name="Labutti K."/>
            <person name="Lindquist E.A."/>
            <person name="Lipzen A."/>
            <person name="Ohm R.A."/>
            <person name="Wang M."/>
            <person name="Grigoriev I.V."/>
            <person name="Zambonelli A."/>
            <person name="Martin F.M."/>
        </authorList>
    </citation>
    <scope>NUCLEOTIDE SEQUENCE [LARGE SCALE GENOMIC DNA]</scope>
    <source>
        <strain evidence="11 12">Tbo3840</strain>
    </source>
</reference>
<evidence type="ECO:0000313" key="11">
    <source>
        <dbReference type="EMBL" id="PUU78844.1"/>
    </source>
</evidence>
<dbReference type="EMBL" id="NESQ01000105">
    <property type="protein sequence ID" value="PUU78844.1"/>
    <property type="molecule type" value="Genomic_DNA"/>
</dbReference>
<organism evidence="11 12">
    <name type="scientific">Tuber borchii</name>
    <name type="common">White truffle</name>
    <dbReference type="NCBI Taxonomy" id="42251"/>
    <lineage>
        <taxon>Eukaryota</taxon>
        <taxon>Fungi</taxon>
        <taxon>Dikarya</taxon>
        <taxon>Ascomycota</taxon>
        <taxon>Pezizomycotina</taxon>
        <taxon>Pezizomycetes</taxon>
        <taxon>Pezizales</taxon>
        <taxon>Tuberaceae</taxon>
        <taxon>Tuber</taxon>
    </lineage>
</organism>
<keyword evidence="12" id="KW-1185">Reference proteome</keyword>
<evidence type="ECO:0000256" key="7">
    <source>
        <dbReference type="ARBA" id="ARBA00023017"/>
    </source>
</evidence>
<keyword evidence="7" id="KW-0243">Dynein</keyword>
<sequence length="496" mass="54254">MDRTGGFDERPGSAMSNTSSTKSEKEDMWSSMLSSVASSKRLPHKSVLVLGGSAEGQKEFVESLGGGAGSNTSGGNRKGEKRPPIANEFALGYTYLDVLDADHEDVLARLGVYLISEPTPSFIPLLQPLFTPATLPETLVVILLDWSKPWDWMRSIKTWVRLLRGIFTSLDDDCRRTLDEVTHAWETRRSTYTDAGGGEVTIPLGPGEFDEPLGLPLCVVCYNADKIGMLERERGWKEEAFDFVLQFLRTVLLKHGASLIYTTPSAPSPIRLLILSLLSIQSSSRQQPLKHNVIDRDRVLVPPHWDSWGKIRVLREGFDVEGIGSGWSIDISPGSTDQSGVDDGAVEIYEEVIKDPKRGDPEGLNILNKSGSSGGIEVSAVDTQVFLAGQMELLEAKAAEEVAAKGEKEDKYNPASGEEAMEQHVGPVQFNVGGIQVDPENMLERIKEREQTRTSEREPTPPNPTGSEVESQIEVLSAFFTELKKKGVTKGASPGS</sequence>
<dbReference type="AlphaFoldDB" id="A0A2T6ZTW5"/>
<keyword evidence="4" id="KW-0493">Microtubule</keyword>
<dbReference type="GO" id="GO:0005524">
    <property type="term" value="F:ATP binding"/>
    <property type="evidence" value="ECO:0007669"/>
    <property type="project" value="UniProtKB-KW"/>
</dbReference>
<keyword evidence="5" id="KW-0547">Nucleotide-binding</keyword>
<dbReference type="GO" id="GO:0005874">
    <property type="term" value="C:microtubule"/>
    <property type="evidence" value="ECO:0007669"/>
    <property type="project" value="UniProtKB-KW"/>
</dbReference>
<dbReference type="GO" id="GO:0045504">
    <property type="term" value="F:dynein heavy chain binding"/>
    <property type="evidence" value="ECO:0007669"/>
    <property type="project" value="TreeGrafter"/>
</dbReference>
<evidence type="ECO:0000256" key="4">
    <source>
        <dbReference type="ARBA" id="ARBA00022701"/>
    </source>
</evidence>
<evidence type="ECO:0000313" key="12">
    <source>
        <dbReference type="Proteomes" id="UP000244722"/>
    </source>
</evidence>
<comment type="caution">
    <text evidence="11">The sequence shown here is derived from an EMBL/GenBank/DDBJ whole genome shotgun (WGS) entry which is preliminary data.</text>
</comment>
<dbReference type="InterPro" id="IPR022780">
    <property type="entry name" value="Dynein_light_int_chain"/>
</dbReference>
<dbReference type="Pfam" id="PF05783">
    <property type="entry name" value="DLIC"/>
    <property type="match status" value="1"/>
</dbReference>
<keyword evidence="6" id="KW-0067">ATP-binding</keyword>
<feature type="compositionally biased region" description="Basic and acidic residues" evidence="10">
    <location>
        <begin position="447"/>
        <end position="459"/>
    </location>
</feature>
<dbReference type="Proteomes" id="UP000244722">
    <property type="component" value="Unassembled WGS sequence"/>
</dbReference>
<name>A0A2T6ZTW5_TUBBO</name>
<evidence type="ECO:0000256" key="10">
    <source>
        <dbReference type="SAM" id="MobiDB-lite"/>
    </source>
</evidence>
<evidence type="ECO:0000256" key="5">
    <source>
        <dbReference type="ARBA" id="ARBA00022741"/>
    </source>
</evidence>
<keyword evidence="9" id="KW-0206">Cytoskeleton</keyword>
<evidence type="ECO:0000256" key="3">
    <source>
        <dbReference type="ARBA" id="ARBA00022490"/>
    </source>
</evidence>
<dbReference type="GO" id="GO:0007018">
    <property type="term" value="P:microtubule-based movement"/>
    <property type="evidence" value="ECO:0007669"/>
    <property type="project" value="InterPro"/>
</dbReference>
<feature type="region of interest" description="Disordered" evidence="10">
    <location>
        <begin position="447"/>
        <end position="473"/>
    </location>
</feature>
<comment type="subcellular location">
    <subcellularLocation>
        <location evidence="1">Cytoplasm</location>
        <location evidence="1">Cytoskeleton</location>
    </subcellularLocation>
</comment>
<evidence type="ECO:0000256" key="6">
    <source>
        <dbReference type="ARBA" id="ARBA00022840"/>
    </source>
</evidence>
<accession>A0A2T6ZTW5</accession>